<feature type="transmembrane region" description="Helical" evidence="1">
    <location>
        <begin position="62"/>
        <end position="81"/>
    </location>
</feature>
<dbReference type="AlphaFoldDB" id="A0A494VQ08"/>
<evidence type="ECO:0000313" key="2">
    <source>
        <dbReference type="EMBL" id="AYL96389.1"/>
    </source>
</evidence>
<evidence type="ECO:0000256" key="1">
    <source>
        <dbReference type="SAM" id="Phobius"/>
    </source>
</evidence>
<reference evidence="2 3" key="1">
    <citation type="submission" date="2018-10" db="EMBL/GenBank/DDBJ databases">
        <title>Genome sequencing of Mucilaginibacter sp. HYN0043.</title>
        <authorList>
            <person name="Kim M."/>
            <person name="Yi H."/>
        </authorList>
    </citation>
    <scope>NUCLEOTIDE SEQUENCE [LARGE SCALE GENOMIC DNA]</scope>
    <source>
        <strain evidence="2 3">HYN0043</strain>
    </source>
</reference>
<feature type="transmembrane region" description="Helical" evidence="1">
    <location>
        <begin position="175"/>
        <end position="193"/>
    </location>
</feature>
<dbReference type="Proteomes" id="UP000270046">
    <property type="component" value="Chromosome"/>
</dbReference>
<feature type="transmembrane region" description="Helical" evidence="1">
    <location>
        <begin position="31"/>
        <end position="50"/>
    </location>
</feature>
<dbReference type="EMBL" id="CP032869">
    <property type="protein sequence ID" value="AYL96389.1"/>
    <property type="molecule type" value="Genomic_DNA"/>
</dbReference>
<proteinExistence type="predicted"/>
<accession>A0A494VQ08</accession>
<sequence>MFEQPISYTTLMEPLQFKLDPLQYPALQKKMLIRSVSLVTILLIALSVYTMRDANNNDVTFWVGYLIFMILLYSFLMSRAFKKRRKIYESYSITIGEQGITRKQDKWADLYIPLTEITAIEKKTNGNFVIKGISNDPLKKINIIKQIEDYERLEEVLANIKPITLNVKTLWWEKYSFLLSLIIVIPLLGVYVVDNKIVVGISAAISVATLVYIFFNILKYRNSVKSLKRSLWTIPLIIISVLVVAYFKLIA</sequence>
<organism evidence="2 3">
    <name type="scientific">Mucilaginibacter celer</name>
    <dbReference type="NCBI Taxonomy" id="2305508"/>
    <lineage>
        <taxon>Bacteria</taxon>
        <taxon>Pseudomonadati</taxon>
        <taxon>Bacteroidota</taxon>
        <taxon>Sphingobacteriia</taxon>
        <taxon>Sphingobacteriales</taxon>
        <taxon>Sphingobacteriaceae</taxon>
        <taxon>Mucilaginibacter</taxon>
    </lineage>
</organism>
<keyword evidence="1" id="KW-0472">Membrane</keyword>
<feature type="transmembrane region" description="Helical" evidence="1">
    <location>
        <begin position="230"/>
        <end position="250"/>
    </location>
</feature>
<keyword evidence="1" id="KW-1133">Transmembrane helix</keyword>
<protein>
    <submittedName>
        <fullName evidence="2">Uncharacterized protein</fullName>
    </submittedName>
</protein>
<keyword evidence="1" id="KW-0812">Transmembrane</keyword>
<keyword evidence="3" id="KW-1185">Reference proteome</keyword>
<evidence type="ECO:0000313" key="3">
    <source>
        <dbReference type="Proteomes" id="UP000270046"/>
    </source>
</evidence>
<feature type="transmembrane region" description="Helical" evidence="1">
    <location>
        <begin position="199"/>
        <end position="218"/>
    </location>
</feature>
<name>A0A494VQ08_9SPHI</name>
<dbReference type="OrthoDB" id="1355414at2"/>
<dbReference type="KEGG" id="muh:HYN43_014270"/>
<gene>
    <name evidence="2" type="ORF">HYN43_014270</name>
</gene>